<dbReference type="RefSeq" id="WP_104514503.1">
    <property type="nucleotide sequence ID" value="NZ_MQVW01000027.1"/>
</dbReference>
<evidence type="ECO:0000256" key="1">
    <source>
        <dbReference type="SAM" id="MobiDB-lite"/>
    </source>
</evidence>
<dbReference type="Pfam" id="PF14129">
    <property type="entry name" value="DUF4296"/>
    <property type="match status" value="1"/>
</dbReference>
<gene>
    <name evidence="3" type="ORF">LY01_00806</name>
</gene>
<proteinExistence type="predicted"/>
<name>A0A2S6IS61_9FLAO</name>
<evidence type="ECO:0000313" key="4">
    <source>
        <dbReference type="Proteomes" id="UP000239002"/>
    </source>
</evidence>
<dbReference type="InterPro" id="IPR025381">
    <property type="entry name" value="DUF4296"/>
</dbReference>
<protein>
    <submittedName>
        <fullName evidence="3">Uncharacterized protein DUF4296</fullName>
    </submittedName>
</protein>
<dbReference type="Proteomes" id="UP000239002">
    <property type="component" value="Unassembled WGS sequence"/>
</dbReference>
<sequence length="145" mass="16745">MKKITAIILILFTLSCSNVETSAKPDNLFDQDKMAAIITDLYIIEGAISSNRTAYIEKGVQPSSYLFEKYTMDSISFQENLNYYTDRVEDYVLIMQKVQDNLKVLQDSVSSRQERFNKEQENLVPKSTVEKGKKKEKVKNIEEEL</sequence>
<evidence type="ECO:0000259" key="2">
    <source>
        <dbReference type="Pfam" id="PF14129"/>
    </source>
</evidence>
<dbReference type="AlphaFoldDB" id="A0A2S6IS61"/>
<feature type="domain" description="DUF4296" evidence="2">
    <location>
        <begin position="25"/>
        <end position="107"/>
    </location>
</feature>
<evidence type="ECO:0000313" key="3">
    <source>
        <dbReference type="EMBL" id="PPK96980.1"/>
    </source>
</evidence>
<feature type="compositionally biased region" description="Basic and acidic residues" evidence="1">
    <location>
        <begin position="128"/>
        <end position="145"/>
    </location>
</feature>
<feature type="region of interest" description="Disordered" evidence="1">
    <location>
        <begin position="113"/>
        <end position="145"/>
    </location>
</feature>
<dbReference type="OrthoDB" id="1525222at2"/>
<organism evidence="3 4">
    <name type="scientific">Nonlabens xylanidelens</name>
    <dbReference type="NCBI Taxonomy" id="191564"/>
    <lineage>
        <taxon>Bacteria</taxon>
        <taxon>Pseudomonadati</taxon>
        <taxon>Bacteroidota</taxon>
        <taxon>Flavobacteriia</taxon>
        <taxon>Flavobacteriales</taxon>
        <taxon>Flavobacteriaceae</taxon>
        <taxon>Nonlabens</taxon>
    </lineage>
</organism>
<accession>A0A2S6IS61</accession>
<reference evidence="3 4" key="1">
    <citation type="submission" date="2018-02" db="EMBL/GenBank/DDBJ databases">
        <title>Genomic Encyclopedia of Archaeal and Bacterial Type Strains, Phase II (KMG-II): from individual species to whole genera.</title>
        <authorList>
            <person name="Goeker M."/>
        </authorList>
    </citation>
    <scope>NUCLEOTIDE SEQUENCE [LARGE SCALE GENOMIC DNA]</scope>
    <source>
        <strain evidence="3 4">DSM 16809</strain>
    </source>
</reference>
<dbReference type="EMBL" id="PTJE01000001">
    <property type="protein sequence ID" value="PPK96980.1"/>
    <property type="molecule type" value="Genomic_DNA"/>
</dbReference>
<comment type="caution">
    <text evidence="3">The sequence shown here is derived from an EMBL/GenBank/DDBJ whole genome shotgun (WGS) entry which is preliminary data.</text>
</comment>
<dbReference type="PROSITE" id="PS51257">
    <property type="entry name" value="PROKAR_LIPOPROTEIN"/>
    <property type="match status" value="1"/>
</dbReference>
<keyword evidence="4" id="KW-1185">Reference proteome</keyword>